<organism evidence="1">
    <name type="scientific">marine metagenome</name>
    <dbReference type="NCBI Taxonomy" id="408172"/>
    <lineage>
        <taxon>unclassified sequences</taxon>
        <taxon>metagenomes</taxon>
        <taxon>ecological metagenomes</taxon>
    </lineage>
</organism>
<reference evidence="1" key="1">
    <citation type="submission" date="2018-05" db="EMBL/GenBank/DDBJ databases">
        <authorList>
            <person name="Lanie J.A."/>
            <person name="Ng W.-L."/>
            <person name="Kazmierczak K.M."/>
            <person name="Andrzejewski T.M."/>
            <person name="Davidsen T.M."/>
            <person name="Wayne K.J."/>
            <person name="Tettelin H."/>
            <person name="Glass J.I."/>
            <person name="Rusch D."/>
            <person name="Podicherti R."/>
            <person name="Tsui H.-C.T."/>
            <person name="Winkler M.E."/>
        </authorList>
    </citation>
    <scope>NUCLEOTIDE SEQUENCE</scope>
</reference>
<sequence>KMICTALDSPGITERVELLLPLHRLKWCCIIMNGFRGMEWSQPSSKEVVEVDVLRSQLLKASAYFDEHLART</sequence>
<dbReference type="EMBL" id="UINC01197104">
    <property type="protein sequence ID" value="SVE14413.1"/>
    <property type="molecule type" value="Genomic_DNA"/>
</dbReference>
<accession>A0A383B3M2</accession>
<protein>
    <submittedName>
        <fullName evidence="1">Uncharacterized protein</fullName>
    </submittedName>
</protein>
<proteinExistence type="predicted"/>
<name>A0A383B3M2_9ZZZZ</name>
<feature type="non-terminal residue" evidence="1">
    <location>
        <position position="1"/>
    </location>
</feature>
<evidence type="ECO:0000313" key="1">
    <source>
        <dbReference type="EMBL" id="SVE14413.1"/>
    </source>
</evidence>
<dbReference type="AlphaFoldDB" id="A0A383B3M2"/>
<gene>
    <name evidence="1" type="ORF">METZ01_LOCUS467267</name>
</gene>